<reference evidence="1 2" key="1">
    <citation type="submission" date="2017-09" db="EMBL/GenBank/DDBJ databases">
        <title>Bacterial strain isolated from the female urinary microbiota.</title>
        <authorList>
            <person name="Thomas-White K."/>
            <person name="Kumar N."/>
            <person name="Forster S."/>
            <person name="Putonti C."/>
            <person name="Lawley T."/>
            <person name="Wolfe A.J."/>
        </authorList>
    </citation>
    <scope>NUCLEOTIDE SEQUENCE [LARGE SCALE GENOMIC DNA]</scope>
    <source>
        <strain evidence="1 2">UMB1686</strain>
    </source>
</reference>
<sequence length="62" mass="7246">MHTYYEWKWLIQRTEQCARNILAAASASELNEWQGIAAQYFRHSMSNIASQAYSLYEIRGGM</sequence>
<comment type="caution">
    <text evidence="1">The sequence shown here is derived from an EMBL/GenBank/DDBJ whole genome shotgun (WGS) entry which is preliminary data.</text>
</comment>
<gene>
    <name evidence="1" type="ORF">CJ216_02285</name>
</gene>
<dbReference type="Proteomes" id="UP000235771">
    <property type="component" value="Unassembled WGS sequence"/>
</dbReference>
<dbReference type="RefSeq" id="WP_004136156.1">
    <property type="nucleotide sequence ID" value="NZ_JBLLPV010000008.1"/>
</dbReference>
<keyword evidence="2" id="KW-1185">Reference proteome</keyword>
<accession>A0A2N6RXU7</accession>
<name>A0A2N6RXU7_9BIFI</name>
<organism evidence="1 2">
    <name type="scientific">Gardnerella greenwoodii</name>
    <dbReference type="NCBI Taxonomy" id="2914925"/>
    <lineage>
        <taxon>Bacteria</taxon>
        <taxon>Bacillati</taxon>
        <taxon>Actinomycetota</taxon>
        <taxon>Actinomycetes</taxon>
        <taxon>Bifidobacteriales</taxon>
        <taxon>Bifidobacteriaceae</taxon>
        <taxon>Gardnerella</taxon>
    </lineage>
</organism>
<dbReference type="AlphaFoldDB" id="A0A2N6RXU7"/>
<dbReference type="EMBL" id="PNGV01000001">
    <property type="protein sequence ID" value="PMC42949.1"/>
    <property type="molecule type" value="Genomic_DNA"/>
</dbReference>
<protein>
    <submittedName>
        <fullName evidence="1">Uncharacterized protein</fullName>
    </submittedName>
</protein>
<proteinExistence type="predicted"/>
<evidence type="ECO:0000313" key="2">
    <source>
        <dbReference type="Proteomes" id="UP000235771"/>
    </source>
</evidence>
<evidence type="ECO:0000313" key="1">
    <source>
        <dbReference type="EMBL" id="PMC42949.1"/>
    </source>
</evidence>